<reference evidence="6 7" key="1">
    <citation type="submission" date="2018-07" db="EMBL/GenBank/DDBJ databases">
        <title>Section-level genome sequencing of Aspergillus section Nigri to investigate inter- and intra-species variation.</title>
        <authorList>
            <consortium name="DOE Joint Genome Institute"/>
            <person name="Vesth T.C."/>
            <person name="Nybo J.L."/>
            <person name="Theobald S."/>
            <person name="Frisvad J.C."/>
            <person name="Larsen T.O."/>
            <person name="Nielsen K.F."/>
            <person name="Hoof J.B."/>
            <person name="Brandl J."/>
            <person name="Salamov A."/>
            <person name="Riley R."/>
            <person name="Gladden J.M."/>
            <person name="Phatale P."/>
            <person name="Nielsen M.T."/>
            <person name="Lyhne E.K."/>
            <person name="Kogle M.E."/>
            <person name="Strasser K."/>
            <person name="McDonnell E."/>
            <person name="Barry K."/>
            <person name="Clum A."/>
            <person name="Chen C."/>
            <person name="Nolan M."/>
            <person name="Sandor L."/>
            <person name="Kuo A."/>
            <person name="Lipzen A."/>
            <person name="Hainaut M."/>
            <person name="Drula E."/>
            <person name="Tsang A."/>
            <person name="Magnuson J.K."/>
            <person name="Henrissat B."/>
            <person name="Wiebenga A."/>
            <person name="Simmons B.A."/>
            <person name="Makela M.R."/>
            <person name="De vries R.P."/>
            <person name="Grigoriev I.V."/>
            <person name="Mortensen U.H."/>
            <person name="Baker S.E."/>
            <person name="Andersen M.R."/>
        </authorList>
    </citation>
    <scope>NUCLEOTIDE SEQUENCE [LARGE SCALE GENOMIC DNA]</scope>
    <source>
        <strain evidence="6 7">ATCC 13157</strain>
    </source>
</reference>
<evidence type="ECO:0000256" key="4">
    <source>
        <dbReference type="SAM" id="MobiDB-lite"/>
    </source>
</evidence>
<evidence type="ECO:0000256" key="3">
    <source>
        <dbReference type="ARBA" id="ARBA00023242"/>
    </source>
</evidence>
<dbReference type="SUPFAM" id="SSF51735">
    <property type="entry name" value="NAD(P)-binding Rossmann-fold domains"/>
    <property type="match status" value="1"/>
</dbReference>
<dbReference type="CDD" id="cd12148">
    <property type="entry name" value="fungal_TF_MHR"/>
    <property type="match status" value="1"/>
</dbReference>
<protein>
    <recommendedName>
        <fullName evidence="5">NmrA-like domain-containing protein</fullName>
    </recommendedName>
</protein>
<feature type="domain" description="NmrA-like" evidence="5">
    <location>
        <begin position="3"/>
        <end position="229"/>
    </location>
</feature>
<proteinExistence type="predicted"/>
<feature type="region of interest" description="Disordered" evidence="4">
    <location>
        <begin position="254"/>
        <end position="287"/>
    </location>
</feature>
<dbReference type="AlphaFoldDB" id="A0A370PAI0"/>
<dbReference type="Proteomes" id="UP000254937">
    <property type="component" value="Unassembled WGS sequence"/>
</dbReference>
<feature type="compositionally biased region" description="Basic and acidic residues" evidence="4">
    <location>
        <begin position="358"/>
        <end position="370"/>
    </location>
</feature>
<evidence type="ECO:0000256" key="2">
    <source>
        <dbReference type="ARBA" id="ARBA00023163"/>
    </source>
</evidence>
<dbReference type="PANTHER" id="PTHR47840">
    <property type="entry name" value="ZN(II)2CYS6 TRANSCRIPTION FACTOR (EUROFUNG)-RELATED"/>
    <property type="match status" value="1"/>
</dbReference>
<evidence type="ECO:0000259" key="5">
    <source>
        <dbReference type="Pfam" id="PF05368"/>
    </source>
</evidence>
<keyword evidence="1" id="KW-0805">Transcription regulation</keyword>
<dbReference type="Gene3D" id="3.40.50.720">
    <property type="entry name" value="NAD(P)-binding Rossmann-like Domain"/>
    <property type="match status" value="1"/>
</dbReference>
<name>A0A370PAI0_ASPPH</name>
<dbReference type="InterPro" id="IPR008030">
    <property type="entry name" value="NmrA-like"/>
</dbReference>
<gene>
    <name evidence="6" type="ORF">M752DRAFT_329486</name>
</gene>
<evidence type="ECO:0000313" key="6">
    <source>
        <dbReference type="EMBL" id="RDK38914.1"/>
    </source>
</evidence>
<dbReference type="InterPro" id="IPR036291">
    <property type="entry name" value="NAD(P)-bd_dom_sf"/>
</dbReference>
<dbReference type="Pfam" id="PF05368">
    <property type="entry name" value="NmrA"/>
    <property type="match status" value="1"/>
</dbReference>
<keyword evidence="2" id="KW-0804">Transcription</keyword>
<sequence length="916" mass="100411">MVKIAIAGGSGGVGREVIDTLIAANKHKIIVLTRKDAPANNLIQGITWVKADYSDITQLTKVLQGVHTVLSFVTAQDDPASTVQKNLIDAAVQAGVKRFAPSEWASSGLDYLDWYAYKGETRRYLHELNKERKVLEYTLFQPGVFVNYLTHPHQSARHLPTIGTPFDFSNRRMILVDRDDKARLTWTAVQDLAGVVARAVDYEGEWPVVGGIQGANISVAQLIALGEKVRGGLPFTIERVKAQDLEAGTWETSWTPTVDHASIPPEQAAVASKPGGGSPDKAEKSPQGHAKLLGVRRGSTCISQELPDSPVFTSTDSVDARLDRVERFLAQLVSPGATQAVSSEDHSETPPTSGTLDNHTESSQEEHLRPQEPLPVNSITTGQYACINRDLLEAWPSKRELNHIYTLPVGISTVMSYGICAPNFTSTNHDLPSSKEMLQLPPPTSHPVLIARKLLTLGIFLQGIPPSSIQALADLSISHHDIMSRAVTRATRLVTTSDELTSSIEGVQCIMLEAQYQNFAGNLHQAWLATRRATAIAQMLSLHRGLPPSSLKTLDPATRNTLNPDYLCFRLVEMDHYLSLMLGLPPTSLEARYLSPKALETCTPQDRMHRMHCIVAGRILHRTDGDINNLSLTQDIDQMLQDAAAQMPPQWWLIPDLLPSHTPKDTIHNTLRLTHHFTHYQLLLRLHLPYMLRSSQDTTVYDQSKLTIITVSREILSRYINFRTSDPAQYYCRGVDFIAFVATTVLCIAHIDSPSNMQHGKGAIATFLAHSRPSDRGMMERTLSIIEDMAGSGSGTDEIAEKLAGITRHLLGVEESAAGGVGYVAREGNEDKKGGGGEYDGRVGDGGTSLHVYIPYYGTIGFERSEESDIGEGDGGGGGGEGWDLQGVDVALFNSLFRDMAVPDIGEERWEEWVGV</sequence>
<keyword evidence="3" id="KW-0539">Nucleus</keyword>
<evidence type="ECO:0000256" key="1">
    <source>
        <dbReference type="ARBA" id="ARBA00023015"/>
    </source>
</evidence>
<organism evidence="6 7">
    <name type="scientific">Aspergillus phoenicis ATCC 13157</name>
    <dbReference type="NCBI Taxonomy" id="1353007"/>
    <lineage>
        <taxon>Eukaryota</taxon>
        <taxon>Fungi</taxon>
        <taxon>Dikarya</taxon>
        <taxon>Ascomycota</taxon>
        <taxon>Pezizomycotina</taxon>
        <taxon>Eurotiomycetes</taxon>
        <taxon>Eurotiomycetidae</taxon>
        <taxon>Eurotiales</taxon>
        <taxon>Aspergillaceae</taxon>
        <taxon>Aspergillus</taxon>
    </lineage>
</organism>
<evidence type="ECO:0000313" key="7">
    <source>
        <dbReference type="Proteomes" id="UP000254937"/>
    </source>
</evidence>
<dbReference type="EMBL" id="KZ851863">
    <property type="protein sequence ID" value="RDK38914.1"/>
    <property type="molecule type" value="Genomic_DNA"/>
</dbReference>
<keyword evidence="7" id="KW-1185">Reference proteome</keyword>
<feature type="region of interest" description="Disordered" evidence="4">
    <location>
        <begin position="335"/>
        <end position="377"/>
    </location>
</feature>
<dbReference type="PANTHER" id="PTHR47840:SF1">
    <property type="entry name" value="ZN(II)2CYS6 TRANSCRIPTION FACTOR (EUROFUNG)"/>
    <property type="match status" value="1"/>
</dbReference>
<accession>A0A370PAI0</accession>